<accession>A0A2C6MJ09</accession>
<dbReference type="PANTHER" id="PTHR40053">
    <property type="entry name" value="SPORULATION-CONTROL PROTEIN SPO0M"/>
    <property type="match status" value="1"/>
</dbReference>
<dbReference type="OrthoDB" id="2351239at2"/>
<sequence>MFKKLMASFGVGAAKVNLVLENEQCRIGESVTGKVIVEGGNVAQGVHTLDVDVVMKVNIRGKEINKVVDTVKVARDFRIEARETRELPFEHRIPNHYPISRGSVAYSLVTKTDIAQAVDTGDHDRLVVLPSRQMALVFDALQTLGFKEKIGSGKIERYGQEFEFYPPEHFSDQLRELELKFYSQGDDFKLFLEMEMAGGYMRSGVEHHTELHVPVELLRSGSSRELANYIREFLENELSQVYIQGPRMSPSYHSHQHASHGSPFGGFMGGMLTGMLGGALLGELFDGDENEDAGDTEEMSGGGEEGDGGFDFGDEEF</sequence>
<reference evidence="2 3" key="1">
    <citation type="submission" date="2013-09" db="EMBL/GenBank/DDBJ databases">
        <title>Biodegradation of hydrocarbons in the deep terrestrial subsurface : characterization of a microbial consortium composed of two Desulfotomaculum species originating from a deep geological formation.</title>
        <authorList>
            <person name="Aullo T."/>
            <person name="Berlendis S."/>
            <person name="Lascourreges J.-F."/>
            <person name="Dessort D."/>
            <person name="Saint-Laurent S."/>
            <person name="Schraauwers B."/>
            <person name="Mas J."/>
            <person name="Magot M."/>
            <person name="Ranchou-Peyruse A."/>
        </authorList>
    </citation>
    <scope>NUCLEOTIDE SEQUENCE [LARGE SCALE GENOMIC DNA]</scope>
    <source>
        <strain evidence="2 3">Bs107</strain>
    </source>
</reference>
<dbReference type="Pfam" id="PF07070">
    <property type="entry name" value="Spo0M"/>
    <property type="match status" value="1"/>
</dbReference>
<evidence type="ECO:0000313" key="3">
    <source>
        <dbReference type="Proteomes" id="UP000222564"/>
    </source>
</evidence>
<feature type="compositionally biased region" description="Acidic residues" evidence="1">
    <location>
        <begin position="285"/>
        <end position="317"/>
    </location>
</feature>
<protein>
    <submittedName>
        <fullName evidence="2">SpoOM family protein</fullName>
    </submittedName>
</protein>
<evidence type="ECO:0000313" key="2">
    <source>
        <dbReference type="EMBL" id="PHJ39832.1"/>
    </source>
</evidence>
<dbReference type="EMBL" id="AWQQ01000007">
    <property type="protein sequence ID" value="PHJ39832.1"/>
    <property type="molecule type" value="Genomic_DNA"/>
</dbReference>
<name>A0A2C6MJ09_9FIRM</name>
<dbReference type="PANTHER" id="PTHR40053:SF1">
    <property type="entry name" value="SPORULATION-CONTROL PROTEIN SPO0M"/>
    <property type="match status" value="1"/>
</dbReference>
<proteinExistence type="predicted"/>
<dbReference type="InterPro" id="IPR009776">
    <property type="entry name" value="Spore_0_M"/>
</dbReference>
<dbReference type="Proteomes" id="UP000222564">
    <property type="component" value="Unassembled WGS sequence"/>
</dbReference>
<comment type="caution">
    <text evidence="2">The sequence shown here is derived from an EMBL/GenBank/DDBJ whole genome shotgun (WGS) entry which is preliminary data.</text>
</comment>
<keyword evidence="3" id="KW-1185">Reference proteome</keyword>
<evidence type="ECO:0000256" key="1">
    <source>
        <dbReference type="SAM" id="MobiDB-lite"/>
    </source>
</evidence>
<gene>
    <name evidence="2" type="ORF">P378_01335</name>
</gene>
<dbReference type="AlphaFoldDB" id="A0A2C6MJ09"/>
<organism evidence="2 3">
    <name type="scientific">Desulforamulus profundi</name>
    <dbReference type="NCBI Taxonomy" id="1383067"/>
    <lineage>
        <taxon>Bacteria</taxon>
        <taxon>Bacillati</taxon>
        <taxon>Bacillota</taxon>
        <taxon>Clostridia</taxon>
        <taxon>Eubacteriales</taxon>
        <taxon>Peptococcaceae</taxon>
        <taxon>Desulforamulus</taxon>
    </lineage>
</organism>
<dbReference type="RefSeq" id="WP_099081993.1">
    <property type="nucleotide sequence ID" value="NZ_AWQQ01000007.1"/>
</dbReference>
<feature type="region of interest" description="Disordered" evidence="1">
    <location>
        <begin position="284"/>
        <end position="317"/>
    </location>
</feature>